<evidence type="ECO:0000313" key="3">
    <source>
        <dbReference type="Proteomes" id="UP001321473"/>
    </source>
</evidence>
<feature type="compositionally biased region" description="Low complexity" evidence="1">
    <location>
        <begin position="35"/>
        <end position="45"/>
    </location>
</feature>
<protein>
    <submittedName>
        <fullName evidence="2">Uncharacterized protein</fullName>
    </submittedName>
</protein>
<evidence type="ECO:0000313" key="2">
    <source>
        <dbReference type="EMBL" id="KAK8763587.1"/>
    </source>
</evidence>
<comment type="caution">
    <text evidence="2">The sequence shown here is derived from an EMBL/GenBank/DDBJ whole genome shotgun (WGS) entry which is preliminary data.</text>
</comment>
<name>A0AAQ4DM97_AMBAM</name>
<reference evidence="2 3" key="1">
    <citation type="journal article" date="2023" name="Arcadia Sci">
        <title>De novo assembly of a long-read Amblyomma americanum tick genome.</title>
        <authorList>
            <person name="Chou S."/>
            <person name="Poskanzer K.E."/>
            <person name="Rollins M."/>
            <person name="Thuy-Boun P.S."/>
        </authorList>
    </citation>
    <scope>NUCLEOTIDE SEQUENCE [LARGE SCALE GENOMIC DNA]</scope>
    <source>
        <strain evidence="2">F_SG_1</strain>
        <tissue evidence="2">Salivary glands</tissue>
    </source>
</reference>
<feature type="compositionally biased region" description="Polar residues" evidence="1">
    <location>
        <begin position="197"/>
        <end position="210"/>
    </location>
</feature>
<feature type="compositionally biased region" description="Low complexity" evidence="1">
    <location>
        <begin position="98"/>
        <end position="108"/>
    </location>
</feature>
<feature type="compositionally biased region" description="Basic and acidic residues" evidence="1">
    <location>
        <begin position="375"/>
        <end position="425"/>
    </location>
</feature>
<dbReference type="EMBL" id="JARKHS020029203">
    <property type="protein sequence ID" value="KAK8763587.1"/>
    <property type="molecule type" value="Genomic_DNA"/>
</dbReference>
<dbReference type="AlphaFoldDB" id="A0AAQ4DM97"/>
<feature type="compositionally biased region" description="Low complexity" evidence="1">
    <location>
        <begin position="119"/>
        <end position="129"/>
    </location>
</feature>
<feature type="compositionally biased region" description="Basic and acidic residues" evidence="1">
    <location>
        <begin position="247"/>
        <end position="265"/>
    </location>
</feature>
<sequence>MLPKKGQAAASDSKGKGKVTADATLEKNKNQGAVSSPSIAQSTSSPEKDKKPGAISSLSKAQSSSSPEKDRKQGVTSPPIKAQSPPSPEKDKKPGAISSLSKAQSSSSPEKDRKQGVTSPPSKAQSPSSPEKDKKPGVTSTPSKAQSSASVTSKKAATPVSKPLPSTSKDELQPSETTVQAVPVLNEPSSHAPIKSASDSVIKSKTGTQDGNEETYESHLSSKRGSQGVKSERGAGASSWNDISVFSKRDEDVGRRPLHDEERRGSVSSFLANKSSSIPIIQPVVQPLFSLHSSPYSSTYGSANNAPFPGQPPAGPYAFGPSYPSYHAGPFYPRHPLGYNRARMLFYNGPMQKQKSLGIKKLLSPDESEGDSFIDDPRPAGKAKAGDHAGGKPGQHKDAKSSSSKEEGKKATGEDKAEDKKKPAG</sequence>
<evidence type="ECO:0000256" key="1">
    <source>
        <dbReference type="SAM" id="MobiDB-lite"/>
    </source>
</evidence>
<accession>A0AAQ4DM97</accession>
<keyword evidence="3" id="KW-1185">Reference proteome</keyword>
<organism evidence="2 3">
    <name type="scientific">Amblyomma americanum</name>
    <name type="common">Lone star tick</name>
    <dbReference type="NCBI Taxonomy" id="6943"/>
    <lineage>
        <taxon>Eukaryota</taxon>
        <taxon>Metazoa</taxon>
        <taxon>Ecdysozoa</taxon>
        <taxon>Arthropoda</taxon>
        <taxon>Chelicerata</taxon>
        <taxon>Arachnida</taxon>
        <taxon>Acari</taxon>
        <taxon>Parasitiformes</taxon>
        <taxon>Ixodida</taxon>
        <taxon>Ixodoidea</taxon>
        <taxon>Ixodidae</taxon>
        <taxon>Amblyomminae</taxon>
        <taxon>Amblyomma</taxon>
    </lineage>
</organism>
<gene>
    <name evidence="2" type="ORF">V5799_033805</name>
</gene>
<feature type="region of interest" description="Disordered" evidence="1">
    <location>
        <begin position="1"/>
        <end position="268"/>
    </location>
</feature>
<dbReference type="Proteomes" id="UP001321473">
    <property type="component" value="Unassembled WGS sequence"/>
</dbReference>
<feature type="region of interest" description="Disordered" evidence="1">
    <location>
        <begin position="363"/>
        <end position="425"/>
    </location>
</feature>
<feature type="compositionally biased region" description="Low complexity" evidence="1">
    <location>
        <begin position="56"/>
        <end position="66"/>
    </location>
</feature>
<proteinExistence type="predicted"/>
<feature type="compositionally biased region" description="Low complexity" evidence="1">
    <location>
        <begin position="143"/>
        <end position="157"/>
    </location>
</feature>